<dbReference type="InterPro" id="IPR037185">
    <property type="entry name" value="EmrE-like"/>
</dbReference>
<dbReference type="GO" id="GO:0005886">
    <property type="term" value="C:plasma membrane"/>
    <property type="evidence" value="ECO:0007669"/>
    <property type="project" value="UniProtKB-SubCell"/>
</dbReference>
<feature type="transmembrane region" description="Helical" evidence="6">
    <location>
        <begin position="223"/>
        <end position="242"/>
    </location>
</feature>
<feature type="transmembrane region" description="Helical" evidence="6">
    <location>
        <begin position="120"/>
        <end position="137"/>
    </location>
</feature>
<sequence>MTGSYFILAATFLWAIDTLFRYPLIYSGISASTIVAAEHLVLVAIFLVYCWVKKQSLVLKRSTWFSFIIIGGFGSAIGTLAFTQAFSMMNPSLVILLQKLQPIVAISLSAIILKERINQRFYAYLALCIVGSILLIGDDLSSLFDGSPWHYNAATQAKLLGYGLTLLAVVSWGASTVFGKNLSNQGLSQTQIMGGRFSFGLLFILPWLAIFPSQYTPMSNENMGSLLAMVLLSGLLGMYFYYKGLEKIPSHYSALVEMCFPVMAAAVNWIFLGFSLSPIQILGASTLLLANAALNWQNLKPATNAAQLELES</sequence>
<evidence type="ECO:0000256" key="4">
    <source>
        <dbReference type="ARBA" id="ARBA00022989"/>
    </source>
</evidence>
<dbReference type="InterPro" id="IPR000620">
    <property type="entry name" value="EamA_dom"/>
</dbReference>
<evidence type="ECO:0000256" key="5">
    <source>
        <dbReference type="ARBA" id="ARBA00023136"/>
    </source>
</evidence>
<dbReference type="InterPro" id="IPR050638">
    <property type="entry name" value="AA-Vitamin_Transporters"/>
</dbReference>
<feature type="transmembrane region" description="Helical" evidence="6">
    <location>
        <begin position="191"/>
        <end position="211"/>
    </location>
</feature>
<keyword evidence="2" id="KW-1003">Cell membrane</keyword>
<feature type="transmembrane region" description="Helical" evidence="6">
    <location>
        <begin position="254"/>
        <end position="272"/>
    </location>
</feature>
<evidence type="ECO:0000259" key="7">
    <source>
        <dbReference type="Pfam" id="PF00892"/>
    </source>
</evidence>
<reference evidence="8 9" key="1">
    <citation type="submission" date="2018-09" db="EMBL/GenBank/DDBJ databases">
        <authorList>
            <person name="Wang Z."/>
        </authorList>
    </citation>
    <scope>NUCLEOTIDE SEQUENCE [LARGE SCALE GENOMIC DNA]</scope>
    <source>
        <strain evidence="8 9">ALS 81</strain>
    </source>
</reference>
<dbReference type="Proteomes" id="UP000286482">
    <property type="component" value="Unassembled WGS sequence"/>
</dbReference>
<dbReference type="Pfam" id="PF00892">
    <property type="entry name" value="EamA"/>
    <property type="match status" value="2"/>
</dbReference>
<keyword evidence="4 6" id="KW-1133">Transmembrane helix</keyword>
<dbReference type="OrthoDB" id="6212796at2"/>
<accession>A0A420E8W4</accession>
<keyword evidence="5 6" id="KW-0472">Membrane</keyword>
<feature type="transmembrane region" description="Helical" evidence="6">
    <location>
        <begin position="157"/>
        <end position="179"/>
    </location>
</feature>
<dbReference type="SUPFAM" id="SSF103481">
    <property type="entry name" value="Multidrug resistance efflux transporter EmrE"/>
    <property type="match status" value="2"/>
</dbReference>
<evidence type="ECO:0000313" key="8">
    <source>
        <dbReference type="EMBL" id="RKF15875.1"/>
    </source>
</evidence>
<feature type="transmembrane region" description="Helical" evidence="6">
    <location>
        <begin position="31"/>
        <end position="52"/>
    </location>
</feature>
<keyword evidence="9" id="KW-1185">Reference proteome</keyword>
<comment type="subcellular location">
    <subcellularLocation>
        <location evidence="1">Cell membrane</location>
        <topology evidence="1">Multi-pass membrane protein</topology>
    </subcellularLocation>
</comment>
<dbReference type="EMBL" id="RAQO01000008">
    <property type="protein sequence ID" value="RKF15875.1"/>
    <property type="molecule type" value="Genomic_DNA"/>
</dbReference>
<keyword evidence="3 6" id="KW-0812">Transmembrane</keyword>
<evidence type="ECO:0000313" key="9">
    <source>
        <dbReference type="Proteomes" id="UP000286482"/>
    </source>
</evidence>
<gene>
    <name evidence="8" type="ORF">DBZ36_16020</name>
</gene>
<evidence type="ECO:0000256" key="1">
    <source>
        <dbReference type="ARBA" id="ARBA00004651"/>
    </source>
</evidence>
<name>A0A420E8W4_9ALTE</name>
<protein>
    <submittedName>
        <fullName evidence="8">DMT family transporter</fullName>
    </submittedName>
</protein>
<proteinExistence type="predicted"/>
<dbReference type="RefSeq" id="WP_120355960.1">
    <property type="nucleotide sequence ID" value="NZ_RAQO01000008.1"/>
</dbReference>
<feature type="transmembrane region" description="Helical" evidence="6">
    <location>
        <begin position="64"/>
        <end position="86"/>
    </location>
</feature>
<evidence type="ECO:0000256" key="6">
    <source>
        <dbReference type="SAM" id="Phobius"/>
    </source>
</evidence>
<comment type="caution">
    <text evidence="8">The sequence shown here is derived from an EMBL/GenBank/DDBJ whole genome shotgun (WGS) entry which is preliminary data.</text>
</comment>
<organism evidence="8 9">
    <name type="scientific">Alginatibacterium sediminis</name>
    <dbReference type="NCBI Taxonomy" id="2164068"/>
    <lineage>
        <taxon>Bacteria</taxon>
        <taxon>Pseudomonadati</taxon>
        <taxon>Pseudomonadota</taxon>
        <taxon>Gammaproteobacteria</taxon>
        <taxon>Alteromonadales</taxon>
        <taxon>Alteromonadaceae</taxon>
        <taxon>Alginatibacterium</taxon>
    </lineage>
</organism>
<feature type="transmembrane region" description="Helical" evidence="6">
    <location>
        <begin position="92"/>
        <end position="113"/>
    </location>
</feature>
<dbReference type="AlphaFoldDB" id="A0A420E8W4"/>
<evidence type="ECO:0000256" key="2">
    <source>
        <dbReference type="ARBA" id="ARBA00022475"/>
    </source>
</evidence>
<dbReference type="PANTHER" id="PTHR32322">
    <property type="entry name" value="INNER MEMBRANE TRANSPORTER"/>
    <property type="match status" value="1"/>
</dbReference>
<feature type="domain" description="EamA" evidence="7">
    <location>
        <begin position="160"/>
        <end position="290"/>
    </location>
</feature>
<feature type="domain" description="EamA" evidence="7">
    <location>
        <begin position="2"/>
        <end position="136"/>
    </location>
</feature>
<evidence type="ECO:0000256" key="3">
    <source>
        <dbReference type="ARBA" id="ARBA00022692"/>
    </source>
</evidence>
<dbReference type="PANTHER" id="PTHR32322:SF18">
    <property type="entry name" value="S-ADENOSYLMETHIONINE_S-ADENOSYLHOMOCYSTEINE TRANSPORTER"/>
    <property type="match status" value="1"/>
</dbReference>